<protein>
    <recommendedName>
        <fullName evidence="9">Major facilitator superfamily (MFS) profile domain-containing protein</fullName>
    </recommendedName>
</protein>
<dbReference type="PROSITE" id="PS50850">
    <property type="entry name" value="MFS"/>
    <property type="match status" value="1"/>
</dbReference>
<dbReference type="InterPro" id="IPR020846">
    <property type="entry name" value="MFS_dom"/>
</dbReference>
<dbReference type="PANTHER" id="PTHR23501">
    <property type="entry name" value="MAJOR FACILITATOR SUPERFAMILY"/>
    <property type="match status" value="1"/>
</dbReference>
<accession>A0AAN6FCG2</accession>
<feature type="transmembrane region" description="Helical" evidence="8">
    <location>
        <begin position="34"/>
        <end position="53"/>
    </location>
</feature>
<feature type="transmembrane region" description="Helical" evidence="8">
    <location>
        <begin position="214"/>
        <end position="234"/>
    </location>
</feature>
<evidence type="ECO:0000256" key="8">
    <source>
        <dbReference type="SAM" id="Phobius"/>
    </source>
</evidence>
<evidence type="ECO:0000259" key="9">
    <source>
        <dbReference type="PROSITE" id="PS50850"/>
    </source>
</evidence>
<keyword evidence="4 8" id="KW-0812">Transmembrane</keyword>
<feature type="region of interest" description="Disordered" evidence="7">
    <location>
        <begin position="1"/>
        <end position="20"/>
    </location>
</feature>
<reference evidence="10" key="1">
    <citation type="submission" date="2021-12" db="EMBL/GenBank/DDBJ databases">
        <title>Black yeast isolated from Biological Soil Crust.</title>
        <authorList>
            <person name="Kurbessoian T."/>
        </authorList>
    </citation>
    <scope>NUCLEOTIDE SEQUENCE</scope>
    <source>
        <strain evidence="10">CCFEE 5208</strain>
    </source>
</reference>
<feature type="transmembrane region" description="Helical" evidence="8">
    <location>
        <begin position="130"/>
        <end position="147"/>
    </location>
</feature>
<comment type="subcellular location">
    <subcellularLocation>
        <location evidence="1">Membrane</location>
        <topology evidence="1">Multi-pass membrane protein</topology>
    </subcellularLocation>
</comment>
<feature type="transmembrane region" description="Helical" evidence="8">
    <location>
        <begin position="181"/>
        <end position="202"/>
    </location>
</feature>
<dbReference type="GO" id="GO:0005886">
    <property type="term" value="C:plasma membrane"/>
    <property type="evidence" value="ECO:0007669"/>
    <property type="project" value="TreeGrafter"/>
</dbReference>
<gene>
    <name evidence="10" type="ORF">LTR82_012984</name>
</gene>
<evidence type="ECO:0000313" key="10">
    <source>
        <dbReference type="EMBL" id="KAK0314267.1"/>
    </source>
</evidence>
<dbReference type="SUPFAM" id="SSF103473">
    <property type="entry name" value="MFS general substrate transporter"/>
    <property type="match status" value="1"/>
</dbReference>
<feature type="transmembrane region" description="Helical" evidence="8">
    <location>
        <begin position="75"/>
        <end position="97"/>
    </location>
</feature>
<keyword evidence="5 8" id="KW-1133">Transmembrane helix</keyword>
<name>A0AAN6FCG2_9PEZI</name>
<keyword evidence="3" id="KW-0813">Transport</keyword>
<feature type="transmembrane region" description="Helical" evidence="8">
    <location>
        <begin position="454"/>
        <end position="477"/>
    </location>
</feature>
<dbReference type="Gene3D" id="1.20.1250.20">
    <property type="entry name" value="MFS general substrate transporter like domains"/>
    <property type="match status" value="2"/>
</dbReference>
<comment type="similarity">
    <text evidence="2">Belongs to the major facilitator superfamily. TCR/Tet family.</text>
</comment>
<evidence type="ECO:0000256" key="6">
    <source>
        <dbReference type="ARBA" id="ARBA00023136"/>
    </source>
</evidence>
<feature type="transmembrane region" description="Helical" evidence="8">
    <location>
        <begin position="423"/>
        <end position="442"/>
    </location>
</feature>
<dbReference type="AlphaFoldDB" id="A0AAN6FCG2"/>
<comment type="caution">
    <text evidence="10">The sequence shown here is derived from an EMBL/GenBank/DDBJ whole genome shotgun (WGS) entry which is preliminary data.</text>
</comment>
<feature type="transmembrane region" description="Helical" evidence="8">
    <location>
        <begin position="254"/>
        <end position="274"/>
    </location>
</feature>
<dbReference type="Proteomes" id="UP001168146">
    <property type="component" value="Unassembled WGS sequence"/>
</dbReference>
<evidence type="ECO:0000256" key="1">
    <source>
        <dbReference type="ARBA" id="ARBA00004141"/>
    </source>
</evidence>
<organism evidence="10 11">
    <name type="scientific">Friedmanniomyces endolithicus</name>
    <dbReference type="NCBI Taxonomy" id="329885"/>
    <lineage>
        <taxon>Eukaryota</taxon>
        <taxon>Fungi</taxon>
        <taxon>Dikarya</taxon>
        <taxon>Ascomycota</taxon>
        <taxon>Pezizomycotina</taxon>
        <taxon>Dothideomycetes</taxon>
        <taxon>Dothideomycetidae</taxon>
        <taxon>Mycosphaerellales</taxon>
        <taxon>Teratosphaeriaceae</taxon>
        <taxon>Friedmanniomyces</taxon>
    </lineage>
</organism>
<evidence type="ECO:0000313" key="11">
    <source>
        <dbReference type="Proteomes" id="UP001168146"/>
    </source>
</evidence>
<feature type="transmembrane region" description="Helical" evidence="8">
    <location>
        <begin position="366"/>
        <end position="386"/>
    </location>
</feature>
<dbReference type="InterPro" id="IPR011701">
    <property type="entry name" value="MFS"/>
</dbReference>
<feature type="domain" description="Major facilitator superfamily (MFS) profile" evidence="9">
    <location>
        <begin position="40"/>
        <end position="519"/>
    </location>
</feature>
<dbReference type="PANTHER" id="PTHR23501:SF12">
    <property type="entry name" value="MAJOR FACILITATOR SUPERFAMILY (MFS) PROFILE DOMAIN-CONTAINING PROTEIN-RELATED"/>
    <property type="match status" value="1"/>
</dbReference>
<dbReference type="InterPro" id="IPR036259">
    <property type="entry name" value="MFS_trans_sf"/>
</dbReference>
<evidence type="ECO:0000256" key="2">
    <source>
        <dbReference type="ARBA" id="ARBA00007520"/>
    </source>
</evidence>
<feature type="compositionally biased region" description="Basic and acidic residues" evidence="7">
    <location>
        <begin position="10"/>
        <end position="20"/>
    </location>
</feature>
<evidence type="ECO:0000256" key="7">
    <source>
        <dbReference type="SAM" id="MobiDB-lite"/>
    </source>
</evidence>
<dbReference type="EMBL" id="JASUXU010000055">
    <property type="protein sequence ID" value="KAK0314267.1"/>
    <property type="molecule type" value="Genomic_DNA"/>
</dbReference>
<proteinExistence type="inferred from homology"/>
<feature type="transmembrane region" description="Helical" evidence="8">
    <location>
        <begin position="327"/>
        <end position="354"/>
    </location>
</feature>
<evidence type="ECO:0000256" key="5">
    <source>
        <dbReference type="ARBA" id="ARBA00022989"/>
    </source>
</evidence>
<feature type="transmembrane region" description="Helical" evidence="8">
    <location>
        <begin position="392"/>
        <end position="411"/>
    </location>
</feature>
<evidence type="ECO:0000256" key="4">
    <source>
        <dbReference type="ARBA" id="ARBA00022692"/>
    </source>
</evidence>
<feature type="transmembrane region" description="Helical" evidence="8">
    <location>
        <begin position="522"/>
        <end position="546"/>
    </location>
</feature>
<dbReference type="GO" id="GO:0022857">
    <property type="term" value="F:transmembrane transporter activity"/>
    <property type="evidence" value="ECO:0007669"/>
    <property type="project" value="InterPro"/>
</dbReference>
<dbReference type="Pfam" id="PF07690">
    <property type="entry name" value="MFS_1"/>
    <property type="match status" value="1"/>
</dbReference>
<sequence>MSDIVVEPSRSTDLENANEKNEVKIEREQPHYPVWQWVLTVVGLYLGALLYGLDTTIAADVQVAVYERFDNIEDLAWVGLGFPMASVAFILLIGRLYSVFNIKWLLNTSILIFEVGSALCGAAPNMNALIVGRVIAGIGGSGMYIGYVHLFDWTRSLQVQRLTLSSALSFFSALGSPKKLVLYNALIGVSWGTGAILGPVVGGAFSVSHATWRWAFYINLPLAALFSPVYLFVTPSYDPRPDLSVRQKLGTVDWVGASLVTAMWVLFITTIAFSGSTFAWDSASSIALWVVSGATLLAFAAQQYFAIFTTPAKRLFPVHFLKSRSLIMLYIATACSSTANAVTVYYIPLLFVFTRRDDPLGAAVRLLPFIVVFITFVMVAGATLPLVGRYSLYYLVGGALILTGSALMFTVRGDTSNAKIYGYEILMAAGSGITFQNGYAVAAAKVKQEDKSNAIGFINTGQIGTTALALAIASCLYQNLGVQALQDALSSYDLPKAVLQAALGGAGSHVLTALPPDGTATAINAVAGTIARVFGMTIAGGALLLVASLAMRHEKINLDGAAAGG</sequence>
<evidence type="ECO:0000256" key="3">
    <source>
        <dbReference type="ARBA" id="ARBA00022448"/>
    </source>
</evidence>
<feature type="transmembrane region" description="Helical" evidence="8">
    <location>
        <begin position="286"/>
        <end position="307"/>
    </location>
</feature>
<keyword evidence="6 8" id="KW-0472">Membrane</keyword>